<dbReference type="PROSITE" id="PS50213">
    <property type="entry name" value="FAS1"/>
    <property type="match status" value="4"/>
</dbReference>
<dbReference type="InterPro" id="IPR009017">
    <property type="entry name" value="GFP"/>
</dbReference>
<dbReference type="InterPro" id="IPR036378">
    <property type="entry name" value="FAS1_dom_sf"/>
</dbReference>
<dbReference type="InterPro" id="IPR000742">
    <property type="entry name" value="EGF"/>
</dbReference>
<feature type="domain" description="EGF-like" evidence="11">
    <location>
        <begin position="1438"/>
        <end position="1479"/>
    </location>
</feature>
<feature type="domain" description="EGF-like" evidence="11">
    <location>
        <begin position="991"/>
        <end position="1032"/>
    </location>
</feature>
<evidence type="ECO:0000256" key="7">
    <source>
        <dbReference type="ARBA" id="ARBA00023180"/>
    </source>
</evidence>
<feature type="disulfide bond" evidence="8">
    <location>
        <begin position="959"/>
        <end position="976"/>
    </location>
</feature>
<keyword evidence="7" id="KW-0325">Glycoprotein</keyword>
<feature type="disulfide bond" evidence="8">
    <location>
        <begin position="1417"/>
        <end position="1426"/>
    </location>
</feature>
<evidence type="ECO:0000256" key="8">
    <source>
        <dbReference type="PROSITE-ProRule" id="PRU00076"/>
    </source>
</evidence>
<feature type="domain" description="EGF-like" evidence="11">
    <location>
        <begin position="770"/>
        <end position="808"/>
    </location>
</feature>
<feature type="domain" description="FAS1" evidence="12">
    <location>
        <begin position="556"/>
        <end position="683"/>
    </location>
</feature>
<dbReference type="PROSITE" id="PS50026">
    <property type="entry name" value="EGF_3"/>
    <property type="match status" value="11"/>
</dbReference>
<feature type="disulfide bond" evidence="8">
    <location>
        <begin position="184"/>
        <end position="193"/>
    </location>
</feature>
<evidence type="ECO:0000259" key="12">
    <source>
        <dbReference type="PROSITE" id="PS50213"/>
    </source>
</evidence>
<feature type="domain" description="FAS1" evidence="12">
    <location>
        <begin position="1184"/>
        <end position="1308"/>
    </location>
</feature>
<proteinExistence type="predicted"/>
<keyword evidence="5 9" id="KW-0472">Membrane</keyword>
<feature type="domain" description="EGF-like" evidence="11">
    <location>
        <begin position="112"/>
        <end position="149"/>
    </location>
</feature>
<evidence type="ECO:0000256" key="4">
    <source>
        <dbReference type="ARBA" id="ARBA00022989"/>
    </source>
</evidence>
<evidence type="ECO:0000256" key="10">
    <source>
        <dbReference type="SAM" id="SignalP"/>
    </source>
</evidence>
<dbReference type="Gene3D" id="2.30.180.10">
    <property type="entry name" value="FAS1 domain"/>
    <property type="match status" value="4"/>
</dbReference>
<keyword evidence="4 9" id="KW-1133">Transmembrane helix</keyword>
<evidence type="ECO:0000259" key="11">
    <source>
        <dbReference type="PROSITE" id="PS50026"/>
    </source>
</evidence>
<evidence type="ECO:0000256" key="9">
    <source>
        <dbReference type="SAM" id="Phobius"/>
    </source>
</evidence>
<accession>A0A6J8DUH7</accession>
<dbReference type="InterPro" id="IPR056806">
    <property type="entry name" value="EGF_STAB1-2"/>
</dbReference>
<feature type="domain" description="FAS1" evidence="12">
    <location>
        <begin position="392"/>
        <end position="545"/>
    </location>
</feature>
<evidence type="ECO:0000256" key="5">
    <source>
        <dbReference type="ARBA" id="ARBA00023136"/>
    </source>
</evidence>
<evidence type="ECO:0000256" key="3">
    <source>
        <dbReference type="ARBA" id="ARBA00022692"/>
    </source>
</evidence>
<dbReference type="Pfam" id="PF24887">
    <property type="entry name" value="EGF_STAB1-2"/>
    <property type="match status" value="2"/>
</dbReference>
<dbReference type="OrthoDB" id="286301at2759"/>
<feature type="disulfide bond" evidence="8">
    <location>
        <begin position="165"/>
        <end position="182"/>
    </location>
</feature>
<feature type="transmembrane region" description="Helical" evidence="9">
    <location>
        <begin position="1530"/>
        <end position="1556"/>
    </location>
</feature>
<dbReference type="Proteomes" id="UP000507470">
    <property type="component" value="Unassembled WGS sequence"/>
</dbReference>
<dbReference type="Gene3D" id="2.10.25.10">
    <property type="entry name" value="Laminin"/>
    <property type="match status" value="6"/>
</dbReference>
<dbReference type="EMBL" id="CACVKT020007904">
    <property type="protein sequence ID" value="CAC5411726.1"/>
    <property type="molecule type" value="Genomic_DNA"/>
</dbReference>
<dbReference type="SMART" id="SM00181">
    <property type="entry name" value="EGF"/>
    <property type="match status" value="13"/>
</dbReference>
<dbReference type="PANTHER" id="PTHR24038">
    <property type="entry name" value="STABILIN"/>
    <property type="match status" value="1"/>
</dbReference>
<dbReference type="PANTHER" id="PTHR24038:SF11">
    <property type="entry name" value="INTEGRIN BETA-LIKE PROTEIN E"/>
    <property type="match status" value="1"/>
</dbReference>
<gene>
    <name evidence="13" type="ORF">MCOR_44779</name>
</gene>
<dbReference type="SUPFAM" id="SSF57196">
    <property type="entry name" value="EGF/Laminin"/>
    <property type="match status" value="1"/>
</dbReference>
<comment type="caution">
    <text evidence="8">Lacks conserved residue(s) required for the propagation of feature annotation.</text>
</comment>
<dbReference type="GO" id="GO:0016020">
    <property type="term" value="C:membrane"/>
    <property type="evidence" value="ECO:0007669"/>
    <property type="project" value="UniProtKB-SubCell"/>
</dbReference>
<feature type="domain" description="EGF-like" evidence="11">
    <location>
        <begin position="157"/>
        <end position="194"/>
    </location>
</feature>
<dbReference type="Gene3D" id="2.40.155.10">
    <property type="entry name" value="Green fluorescent protein"/>
    <property type="match status" value="1"/>
</dbReference>
<feature type="domain" description="EGF-like" evidence="11">
    <location>
        <begin position="1387"/>
        <end position="1427"/>
    </location>
</feature>
<feature type="disulfide bond" evidence="8">
    <location>
        <begin position="139"/>
        <end position="148"/>
    </location>
</feature>
<dbReference type="InterPro" id="IPR000782">
    <property type="entry name" value="FAS1_domain"/>
</dbReference>
<dbReference type="SUPFAM" id="SSF82153">
    <property type="entry name" value="FAS1 domain"/>
    <property type="match status" value="4"/>
</dbReference>
<evidence type="ECO:0000313" key="13">
    <source>
        <dbReference type="EMBL" id="CAC5411726.1"/>
    </source>
</evidence>
<feature type="signal peptide" evidence="10">
    <location>
        <begin position="1"/>
        <end position="25"/>
    </location>
</feature>
<feature type="disulfide bond" evidence="8">
    <location>
        <begin position="798"/>
        <end position="807"/>
    </location>
</feature>
<dbReference type="FunFam" id="2.10.25.10:FF:000040">
    <property type="entry name" value="Stabilin 2"/>
    <property type="match status" value="2"/>
</dbReference>
<name>A0A6J8DUH7_MYTCO</name>
<feature type="disulfide bond" evidence="8">
    <location>
        <begin position="317"/>
        <end position="334"/>
    </location>
</feature>
<keyword evidence="2 8" id="KW-0245">EGF-like domain</keyword>
<keyword evidence="3 9" id="KW-0812">Transmembrane</keyword>
<dbReference type="SMART" id="SM00554">
    <property type="entry name" value="FAS1"/>
    <property type="match status" value="4"/>
</dbReference>
<evidence type="ECO:0000256" key="1">
    <source>
        <dbReference type="ARBA" id="ARBA00004167"/>
    </source>
</evidence>
<organism evidence="13 14">
    <name type="scientific">Mytilus coruscus</name>
    <name type="common">Sea mussel</name>
    <dbReference type="NCBI Taxonomy" id="42192"/>
    <lineage>
        <taxon>Eukaryota</taxon>
        <taxon>Metazoa</taxon>
        <taxon>Spiralia</taxon>
        <taxon>Lophotrochozoa</taxon>
        <taxon>Mollusca</taxon>
        <taxon>Bivalvia</taxon>
        <taxon>Autobranchia</taxon>
        <taxon>Pteriomorphia</taxon>
        <taxon>Mytilida</taxon>
        <taxon>Mytiloidea</taxon>
        <taxon>Mytilidae</taxon>
        <taxon>Mytilinae</taxon>
        <taxon>Mytilus</taxon>
    </lineage>
</organism>
<protein>
    <submittedName>
        <fullName evidence="13">STAB2</fullName>
    </submittedName>
</protein>
<feature type="domain" description="EGF-like" evidence="11">
    <location>
        <begin position="906"/>
        <end position="948"/>
    </location>
</feature>
<dbReference type="PROSITE" id="PS00022">
    <property type="entry name" value="EGF_1"/>
    <property type="match status" value="4"/>
</dbReference>
<feature type="chain" id="PRO_5026823314" evidence="10">
    <location>
        <begin position="26"/>
        <end position="1616"/>
    </location>
</feature>
<feature type="domain" description="EGF-like" evidence="11">
    <location>
        <begin position="306"/>
        <end position="350"/>
    </location>
</feature>
<reference evidence="13 14" key="1">
    <citation type="submission" date="2020-06" db="EMBL/GenBank/DDBJ databases">
        <authorList>
            <person name="Li R."/>
            <person name="Bekaert M."/>
        </authorList>
    </citation>
    <scope>NUCLEOTIDE SEQUENCE [LARGE SCALE GENOMIC DNA]</scope>
    <source>
        <strain evidence="14">wild</strain>
    </source>
</reference>
<dbReference type="PROSITE" id="PS01186">
    <property type="entry name" value="EGF_2"/>
    <property type="match status" value="8"/>
</dbReference>
<keyword evidence="14" id="KW-1185">Reference proteome</keyword>
<evidence type="ECO:0000256" key="6">
    <source>
        <dbReference type="ARBA" id="ARBA00023157"/>
    </source>
</evidence>
<keyword evidence="6 8" id="KW-1015">Disulfide bond</keyword>
<feature type="domain" description="EGF-like" evidence="11">
    <location>
        <begin position="949"/>
        <end position="990"/>
    </location>
</feature>
<evidence type="ECO:0000256" key="2">
    <source>
        <dbReference type="ARBA" id="ARBA00022536"/>
    </source>
</evidence>
<feature type="domain" description="FAS1" evidence="12">
    <location>
        <begin position="1032"/>
        <end position="1175"/>
    </location>
</feature>
<dbReference type="Gene3D" id="2.170.300.10">
    <property type="entry name" value="Tie2 ligand-binding domain superfamily"/>
    <property type="match status" value="1"/>
</dbReference>
<dbReference type="InterPro" id="IPR024731">
    <property type="entry name" value="NELL2-like_EGF"/>
</dbReference>
<dbReference type="Pfam" id="PF12947">
    <property type="entry name" value="EGF_3"/>
    <property type="match status" value="5"/>
</dbReference>
<feature type="domain" description="EGF-like" evidence="11">
    <location>
        <begin position="351"/>
        <end position="392"/>
    </location>
</feature>
<keyword evidence="10" id="KW-0732">Signal</keyword>
<feature type="domain" description="EGF-like" evidence="11">
    <location>
        <begin position="263"/>
        <end position="305"/>
    </location>
</feature>
<dbReference type="Pfam" id="PF02469">
    <property type="entry name" value="Fasciclin"/>
    <property type="match status" value="4"/>
</dbReference>
<sequence>MVFFKNVALILVFAFLCICVQDCFGDNFCNENKTIIIETNCRKCYRNYRTRCPDGTTKLTRGRGDATCYVPASVWGHKHRIRGCQHKCEQPIEIEKCCTGSWGIDCDACPSIYNIKLNRPCSGNGICNDTIDGNGQCTCQENFTGYACEQCIDKKKYGKNCDKDCHCVHGTCENGIRGDGSCDCDSGYNGTRCDQELEACKNKTCPKNSKCKDVFGWVMCTCDQWYKRMYISTHDAGKDLNGTDGTTVGNNETEVKNSHECVPIDACTESSFKPCHDNASCTTVGPGKVNCSCLTGYHGDGYVCDPIDPCQVDNGGCDTNRSRCRYAGPGEHTCECLRGYEMDLQLQTCEMIDVCSINASYCSEYATCSVIGPLQFDCSCNEGYGGDGISCYNNIADLIKDLNNFGDNEVKGKMNYASQLVSEHYYKELRNNGPFTLFIPTDGGFRTVLGRQSFEEFVADADTAKQVLRQHILVGEWTLDKLAEASDVYTLQGIPANIQAKTKHGDLFYRYKLPGSVGQRASKTTVIKENIIAANGVVHVIGKMLTKNPEVKGDPKRSILDLIKAEEKCKQIRDLQHDQNGLIEALYMFLYVAWDSLPDNAMDHFTSPEGVESLRQILLNHIFDGVIEAAELIELDRIKSHAGVEIAVNVTEKGQIVLNQNISIAQTDIPAKNGLYHHIKSVLLPAHINSLLPSQCDEEMSELVVGPCGPCINTDDLTCPSSTDVPIKNEVRTGCTYSIYTISQRGCAQVCNRTHIKKQCCTNFYSIECYPCPGGFQNPCSDNGQCSDGVNGNGTCMCDTGFTGTLCNQCEDPNKFGPYCNQTCTCQKGTCKNTIDGDGTCKHCKNYLFKGDNCDMKQMFCRPRLWTTLYSSGFCHLNAYCDSSYRCKCQQGYEGKYINSDLICSEIDNCQLPDRGGCHLQARCIKTGPGDNICKCEAGWVGDGNFCYRSVQCNSHRDCHVNGRCKPHWTNTQSLCECRKDFHGNGTYCIPNDPCTVNNGNCHRKADCTTVGLGNHTCTCKMGYTGNGYVCIPTIYKVIEEDARLSKLLGFLQKLGNEDLLLSTTDNYTFFAPNDNAMDVVISRMESSYWDEADNILNFIRFHTLPGLYSIKMLLSYQKTHIRMETLYDGFSLSVFNFNNESFVGAYEDTKILSGFLDQDIPAVNGYVHIITKALEPFFPSSDTPMLDEFFNSHSEYSQFGDWLEMRGIIDNIMLNMNQYTLLVPQNSAMVGHNISFVQSRYLKFYVLPRIRLLSSFENGETIPTVLGITQQLKFTRIGSKVYVNNILISAPNMLTAGGVVHGIDGLLSPILHQCNITQVNTVFGPCKACSIGYYLCPEGYEQVDKNDLIKDCYYPYHDGYSRKGCRGLCEQRTLVPECCHGYFGPNCQECPGGAEFPCNNNGVCHNGINGTGVCLCKSGFNGTACEFRDVNGTLQAWSLSCLYNNGGCSPNATCEVAQSGRVICTCFPGLVGDGSQCQNPCDQDNGGCHINAQCIFIEGYGRNCSCNDGFQGNGQVCTQMLKMSRSPAIWIYVVSVLVAVIVLTILAFTGVFIYLRHMNTSGIFQVMKFSRKDSVNELLQPDDKENEFMVSQPSPPPDINFCNPLYNVNEEFNDM</sequence>
<comment type="subcellular location">
    <subcellularLocation>
        <location evidence="1">Membrane</location>
        <topology evidence="1">Single-pass membrane protein</topology>
    </subcellularLocation>
</comment>
<evidence type="ECO:0000313" key="14">
    <source>
        <dbReference type="Proteomes" id="UP000507470"/>
    </source>
</evidence>